<keyword evidence="2 7" id="KW-0479">Metal-binding</keyword>
<dbReference type="Pfam" id="PF09286">
    <property type="entry name" value="Pro-kuma_activ"/>
    <property type="match status" value="1"/>
</dbReference>
<dbReference type="Gene3D" id="3.40.50.200">
    <property type="entry name" value="Peptidase S8/S53 domain"/>
    <property type="match status" value="1"/>
</dbReference>
<evidence type="ECO:0000256" key="2">
    <source>
        <dbReference type="ARBA" id="ARBA00022723"/>
    </source>
</evidence>
<dbReference type="GO" id="GO:0046872">
    <property type="term" value="F:metal ion binding"/>
    <property type="evidence" value="ECO:0007669"/>
    <property type="project" value="UniProtKB-UniRule"/>
</dbReference>
<keyword evidence="3 7" id="KW-0378">Hydrolase</keyword>
<evidence type="ECO:0000256" key="1">
    <source>
        <dbReference type="ARBA" id="ARBA00022670"/>
    </source>
</evidence>
<dbReference type="InterPro" id="IPR036852">
    <property type="entry name" value="Peptidase_S8/S53_dom_sf"/>
</dbReference>
<dbReference type="GO" id="GO:0004252">
    <property type="term" value="F:serine-type endopeptidase activity"/>
    <property type="evidence" value="ECO:0007669"/>
    <property type="project" value="UniProtKB-UniRule"/>
</dbReference>
<evidence type="ECO:0000256" key="7">
    <source>
        <dbReference type="PROSITE-ProRule" id="PRU01032"/>
    </source>
</evidence>
<comment type="cofactor">
    <cofactor evidence="7">
        <name>Ca(2+)</name>
        <dbReference type="ChEBI" id="CHEBI:29108"/>
    </cofactor>
    <text evidence="7">Binds 1 Ca(2+) ion per subunit.</text>
</comment>
<sequence length="539" mass="58148">MVLVIFVGIALGRKFVEREVAVSLPSGWKTVGKALPQQLVNLTFVLNINDPRGLEALFWDVSNPESPNYANYLALDEIVQRFSTPSENAEKVMEWLKSNGAQATITTPTRDFIKVQLPVRTAEDMLKVSFSDYEHYQFGRVTRTLDPYSLPREIAQFVSFVSGVSKFPSRGKVLPIVTKKRYLQQGAEVTPQVIWSSFNTGGLVGSAPSNLQGVSQFLQQYYDPTDLSDFQQNFNLKDQPVAKIIGPNDVNNAGTEALLDIEYVMATAPNVPTWFWSTAGENQGQEPFVQWAQDMNAASLLPNVMSVSYGDEESSISKDYADRLNIELLKLGVRGITVLFSSGDNGVGCTGNCVNDPNWPASSPYVTTVGGFYDPAQLIGDSISSGGFSNYYGTAPYQAAAVQAYLSQGSLPPQAQYNTSGRAMPDVSSFSENVVIFQGGAESTVGGTSCASPVFAGIISLINDKLLGQGLKAVGFLNTALYKIGATNPTAFVDITSGNNGNGCCQGFTATKGWDPVTGWGGPNFPVLAQAFQAFQSKK</sequence>
<feature type="binding site" evidence="7">
    <location>
        <position position="494"/>
    </location>
    <ligand>
        <name>Ca(2+)</name>
        <dbReference type="ChEBI" id="CHEBI:29108"/>
    </ligand>
</feature>
<dbReference type="EMBL" id="GIBP01001794">
    <property type="protein sequence ID" value="NDV30763.1"/>
    <property type="molecule type" value="Transcribed_RNA"/>
</dbReference>
<dbReference type="InterPro" id="IPR030400">
    <property type="entry name" value="Sedolisin_dom"/>
</dbReference>
<dbReference type="AlphaFoldDB" id="A0A6B2L177"/>
<reference evidence="9" key="1">
    <citation type="journal article" date="2020" name="J. Eukaryot. Microbiol.">
        <title>De novo Sequencing, Assembly and Annotation of the Transcriptome for the Free-Living Testate Amoeba Arcella intermedia.</title>
        <authorList>
            <person name="Ribeiro G.M."/>
            <person name="Porfirio-Sousa A.L."/>
            <person name="Maurer-Alcala X.X."/>
            <person name="Katz L.A."/>
            <person name="Lahr D.J.G."/>
        </authorList>
    </citation>
    <scope>NUCLEOTIDE SEQUENCE</scope>
</reference>
<protein>
    <recommendedName>
        <fullName evidence="8">Peptidase S53 domain-containing protein</fullName>
    </recommendedName>
</protein>
<dbReference type="InterPro" id="IPR050819">
    <property type="entry name" value="Tripeptidyl-peptidase_I"/>
</dbReference>
<evidence type="ECO:0000256" key="3">
    <source>
        <dbReference type="ARBA" id="ARBA00022801"/>
    </source>
</evidence>
<dbReference type="GO" id="GO:0006508">
    <property type="term" value="P:proteolysis"/>
    <property type="evidence" value="ECO:0007669"/>
    <property type="project" value="UniProtKB-KW"/>
</dbReference>
<dbReference type="CDD" id="cd04056">
    <property type="entry name" value="Peptidases_S53"/>
    <property type="match status" value="1"/>
</dbReference>
<feature type="binding site" evidence="7">
    <location>
        <position position="513"/>
    </location>
    <ligand>
        <name>Ca(2+)</name>
        <dbReference type="ChEBI" id="CHEBI:29108"/>
    </ligand>
</feature>
<keyword evidence="6" id="KW-0865">Zymogen</keyword>
<evidence type="ECO:0000256" key="4">
    <source>
        <dbReference type="ARBA" id="ARBA00022825"/>
    </source>
</evidence>
<feature type="binding site" evidence="7">
    <location>
        <position position="495"/>
    </location>
    <ligand>
        <name>Ca(2+)</name>
        <dbReference type="ChEBI" id="CHEBI:29108"/>
    </ligand>
</feature>
<dbReference type="GO" id="GO:0008240">
    <property type="term" value="F:tripeptidyl-peptidase activity"/>
    <property type="evidence" value="ECO:0007669"/>
    <property type="project" value="TreeGrafter"/>
</dbReference>
<evidence type="ECO:0000313" key="9">
    <source>
        <dbReference type="EMBL" id="NDV30763.1"/>
    </source>
</evidence>
<proteinExistence type="predicted"/>
<feature type="active site" description="Charge relay system" evidence="7">
    <location>
        <position position="256"/>
    </location>
</feature>
<dbReference type="SMART" id="SM00944">
    <property type="entry name" value="Pro-kuma_activ"/>
    <property type="match status" value="1"/>
</dbReference>
<feature type="active site" description="Charge relay system" evidence="7">
    <location>
        <position position="449"/>
    </location>
</feature>
<dbReference type="InterPro" id="IPR015366">
    <property type="entry name" value="S53_propep"/>
</dbReference>
<evidence type="ECO:0000256" key="5">
    <source>
        <dbReference type="ARBA" id="ARBA00022837"/>
    </source>
</evidence>
<name>A0A6B2L177_9EUKA</name>
<evidence type="ECO:0000256" key="6">
    <source>
        <dbReference type="ARBA" id="ARBA00023145"/>
    </source>
</evidence>
<organism evidence="9">
    <name type="scientific">Arcella intermedia</name>
    <dbReference type="NCBI Taxonomy" id="1963864"/>
    <lineage>
        <taxon>Eukaryota</taxon>
        <taxon>Amoebozoa</taxon>
        <taxon>Tubulinea</taxon>
        <taxon>Elardia</taxon>
        <taxon>Arcellinida</taxon>
        <taxon>Sphaerothecina</taxon>
        <taxon>Arcellidae</taxon>
        <taxon>Arcella</taxon>
    </lineage>
</organism>
<dbReference type="CDD" id="cd11377">
    <property type="entry name" value="Pro-peptidase_S53"/>
    <property type="match status" value="1"/>
</dbReference>
<feature type="domain" description="Peptidase S53" evidence="8">
    <location>
        <begin position="188"/>
        <end position="535"/>
    </location>
</feature>
<feature type="active site" description="Charge relay system" evidence="7">
    <location>
        <position position="260"/>
    </location>
</feature>
<evidence type="ECO:0000259" key="8">
    <source>
        <dbReference type="PROSITE" id="PS51695"/>
    </source>
</evidence>
<dbReference type="SUPFAM" id="SSF52743">
    <property type="entry name" value="Subtilisin-like"/>
    <property type="match status" value="1"/>
</dbReference>
<feature type="binding site" evidence="7">
    <location>
        <position position="515"/>
    </location>
    <ligand>
        <name>Ca(2+)</name>
        <dbReference type="ChEBI" id="CHEBI:29108"/>
    </ligand>
</feature>
<dbReference type="PANTHER" id="PTHR14218:SF15">
    <property type="entry name" value="TRIPEPTIDYL-PEPTIDASE 1"/>
    <property type="match status" value="1"/>
</dbReference>
<dbReference type="PANTHER" id="PTHR14218">
    <property type="entry name" value="PROTEASE S8 TRIPEPTIDYL PEPTIDASE I CLN2"/>
    <property type="match status" value="1"/>
</dbReference>
<dbReference type="SUPFAM" id="SSF54897">
    <property type="entry name" value="Protease propeptides/inhibitors"/>
    <property type="match status" value="1"/>
</dbReference>
<accession>A0A6B2L177</accession>
<dbReference type="PROSITE" id="PS51695">
    <property type="entry name" value="SEDOLISIN"/>
    <property type="match status" value="1"/>
</dbReference>
<keyword evidence="4 7" id="KW-0720">Serine protease</keyword>
<keyword evidence="1 7" id="KW-0645">Protease</keyword>
<keyword evidence="5 7" id="KW-0106">Calcium</keyword>